<feature type="region of interest" description="Disordered" evidence="4">
    <location>
        <begin position="218"/>
        <end position="271"/>
    </location>
</feature>
<proteinExistence type="inferred from homology"/>
<dbReference type="Proteomes" id="UP001497457">
    <property type="component" value="Chromosome 10rd"/>
</dbReference>
<name>A0ABC8VP16_9POAL</name>
<dbReference type="AlphaFoldDB" id="A0ABC8VP16"/>
<comment type="similarity">
    <text evidence="1">Belongs to the ICR family.</text>
</comment>
<accession>A0ABC8VP16</accession>
<keyword evidence="6" id="KW-1185">Reference proteome</keyword>
<dbReference type="PANTHER" id="PTHR34224:SF1">
    <property type="entry name" value="OS05G0514500 PROTEIN"/>
    <property type="match status" value="1"/>
</dbReference>
<evidence type="ECO:0000256" key="4">
    <source>
        <dbReference type="SAM" id="MobiDB-lite"/>
    </source>
</evidence>
<feature type="compositionally biased region" description="Basic and acidic residues" evidence="4">
    <location>
        <begin position="167"/>
        <end position="176"/>
    </location>
</feature>
<reference evidence="6" key="1">
    <citation type="submission" date="2024-06" db="EMBL/GenBank/DDBJ databases">
        <authorList>
            <person name="Ryan C."/>
        </authorList>
    </citation>
    <scope>NUCLEOTIDE SEQUENCE [LARGE SCALE GENOMIC DNA]</scope>
</reference>
<dbReference type="InterPro" id="IPR029688">
    <property type="entry name" value="ICR"/>
</dbReference>
<organism evidence="5 6">
    <name type="scientific">Urochloa decumbens</name>
    <dbReference type="NCBI Taxonomy" id="240449"/>
    <lineage>
        <taxon>Eukaryota</taxon>
        <taxon>Viridiplantae</taxon>
        <taxon>Streptophyta</taxon>
        <taxon>Embryophyta</taxon>
        <taxon>Tracheophyta</taxon>
        <taxon>Spermatophyta</taxon>
        <taxon>Magnoliopsida</taxon>
        <taxon>Liliopsida</taxon>
        <taxon>Poales</taxon>
        <taxon>Poaceae</taxon>
        <taxon>PACMAD clade</taxon>
        <taxon>Panicoideae</taxon>
        <taxon>Panicodae</taxon>
        <taxon>Paniceae</taxon>
        <taxon>Melinidinae</taxon>
        <taxon>Urochloa</taxon>
    </lineage>
</organism>
<dbReference type="EMBL" id="OZ075120">
    <property type="protein sequence ID" value="CAL4894334.1"/>
    <property type="molecule type" value="Genomic_DNA"/>
</dbReference>
<evidence type="ECO:0000256" key="1">
    <source>
        <dbReference type="ARBA" id="ARBA00009778"/>
    </source>
</evidence>
<protein>
    <submittedName>
        <fullName evidence="5">Uncharacterized protein</fullName>
    </submittedName>
</protein>
<feature type="compositionally biased region" description="Low complexity" evidence="4">
    <location>
        <begin position="220"/>
        <end position="231"/>
    </location>
</feature>
<reference evidence="5 6" key="2">
    <citation type="submission" date="2024-10" db="EMBL/GenBank/DDBJ databases">
        <authorList>
            <person name="Ryan C."/>
        </authorList>
    </citation>
    <scope>NUCLEOTIDE SEQUENCE [LARGE SCALE GENOMIC DNA]</scope>
</reference>
<feature type="coiled-coil region" evidence="3">
    <location>
        <begin position="301"/>
        <end position="349"/>
    </location>
</feature>
<dbReference type="PANTHER" id="PTHR34224">
    <property type="entry name" value="INTERACTOR OF CONSTITUTIVE ACTIVE ROPS 2, CHLOROPLASTIC-RELATED"/>
    <property type="match status" value="1"/>
</dbReference>
<feature type="region of interest" description="Disordered" evidence="4">
    <location>
        <begin position="94"/>
        <end position="123"/>
    </location>
</feature>
<evidence type="ECO:0000313" key="5">
    <source>
        <dbReference type="EMBL" id="CAL4894334.1"/>
    </source>
</evidence>
<gene>
    <name evidence="5" type="ORF">URODEC1_LOCUS5340</name>
</gene>
<evidence type="ECO:0000313" key="6">
    <source>
        <dbReference type="Proteomes" id="UP001497457"/>
    </source>
</evidence>
<feature type="region of interest" description="Disordered" evidence="4">
    <location>
        <begin position="167"/>
        <end position="204"/>
    </location>
</feature>
<feature type="region of interest" description="Disordered" evidence="4">
    <location>
        <begin position="433"/>
        <end position="489"/>
    </location>
</feature>
<sequence length="489" mass="52174">MLGHTVNAKKSSKFEDSDSRMSRPRYFEQLFFEHFFLRAPIRSKFVLLLSTLISGGDRTHEQLCFRAVSELRPAQRLKPAAAVAGAEAAAGGTSRRAVAGVRSTAPRSPLHEKKPASAGGGAGPRVLELEAKLEKAHGQLMGMRDQLAAAEKARKDARAALVEAKKRLATKKRDDTAASSAPPAEHDDGKVPAPANEAADRAEGANVEKRYYLSSPADGAASEAVAPSSPAGNNDGPVAEEGNKTSDEEEASNNTVVADDDGNKKRVPPAAEVESLRAKLMAKDMEVYELRAKLMVIDTEVDDTKRNVAAKSTELEELKARLMLENELVDKLTADLMVKDAEVAALEADNADLARVAGEAAEEAKAASARVRDAEHALRESAAREARLAERLRESERAREAMDAEALRSRVQSEQWRKAAEEAAAVLAGAGGLSTDKRRHGPVASTGAGENEATALAKDGDEEGPGGKRTKAGGAIRAFSDLWKKKAHK</sequence>
<evidence type="ECO:0000256" key="2">
    <source>
        <dbReference type="ARBA" id="ARBA00023054"/>
    </source>
</evidence>
<keyword evidence="2 3" id="KW-0175">Coiled coil</keyword>
<evidence type="ECO:0000256" key="3">
    <source>
        <dbReference type="SAM" id="Coils"/>
    </source>
</evidence>